<comment type="caution">
    <text evidence="2">The sequence shown here is derived from an EMBL/GenBank/DDBJ whole genome shotgun (WGS) entry which is preliminary data.</text>
</comment>
<sequence length="188" mass="20558">MPSENQEKAFRKKNEQIMKKFATLCAVALASLVLFSACSKSETPEEVAVKFVMELNNENYDAAKALANENGAQMVDLMKSMKDMSSMEGEAATEDEAVEGTEADTENPETVEGTEAPEAPEAVAPAPKKEEKVMLTEADLEVKKSEVRGDSAFVWVLNKKEAGQGELPLVLVKEGGKWKVDKIDKENK</sequence>
<feature type="compositionally biased region" description="Acidic residues" evidence="1">
    <location>
        <begin position="91"/>
        <end position="109"/>
    </location>
</feature>
<gene>
    <name evidence="2" type="ORF">POREN0001_1325</name>
</gene>
<evidence type="ECO:0008006" key="4">
    <source>
        <dbReference type="Google" id="ProtNLM"/>
    </source>
</evidence>
<name>C3J881_POREA</name>
<reference evidence="2 3" key="1">
    <citation type="submission" date="2009-04" db="EMBL/GenBank/DDBJ databases">
        <authorList>
            <person name="Sebastian Y."/>
            <person name="Madupu R."/>
            <person name="Durkin A.S."/>
            <person name="Torralba M."/>
            <person name="Methe B."/>
            <person name="Sutton G.G."/>
            <person name="Strausberg R.L."/>
            <person name="Nelson K.E."/>
        </authorList>
    </citation>
    <scope>NUCLEOTIDE SEQUENCE [LARGE SCALE GENOMIC DNA]</scope>
    <source>
        <strain evidence="3">ATCC 35406 / BCRC 14492 / JCM 8526 / NCTC 13058 / HG 370</strain>
    </source>
</reference>
<dbReference type="STRING" id="553175.POREN0001_1325"/>
<proteinExistence type="predicted"/>
<evidence type="ECO:0000256" key="1">
    <source>
        <dbReference type="SAM" id="MobiDB-lite"/>
    </source>
</evidence>
<protein>
    <recommendedName>
        <fullName evidence="4">DUF4878 domain-containing protein</fullName>
    </recommendedName>
</protein>
<organism evidence="2 3">
    <name type="scientific">Porphyromonas endodontalis (strain ATCC 35406 / DSM 24491 / JCM 8526 / CCUG 16442 / BCRC 14492 / NCTC 13058 / HG 370)</name>
    <name type="common">Bacteroides endodontalis</name>
    <dbReference type="NCBI Taxonomy" id="553175"/>
    <lineage>
        <taxon>Bacteria</taxon>
        <taxon>Pseudomonadati</taxon>
        <taxon>Bacteroidota</taxon>
        <taxon>Bacteroidia</taxon>
        <taxon>Bacteroidales</taxon>
        <taxon>Porphyromonadaceae</taxon>
        <taxon>Porphyromonas</taxon>
    </lineage>
</organism>
<dbReference type="AlphaFoldDB" id="C3J881"/>
<accession>C3J881</accession>
<feature type="region of interest" description="Disordered" evidence="1">
    <location>
        <begin position="83"/>
        <end position="131"/>
    </location>
</feature>
<evidence type="ECO:0000313" key="2">
    <source>
        <dbReference type="EMBL" id="EEN83682.1"/>
    </source>
</evidence>
<dbReference type="Proteomes" id="UP000004295">
    <property type="component" value="Unassembled WGS sequence"/>
</dbReference>
<keyword evidence="3" id="KW-1185">Reference proteome</keyword>
<dbReference type="EMBL" id="ACNN01000005">
    <property type="protein sequence ID" value="EEN83682.1"/>
    <property type="molecule type" value="Genomic_DNA"/>
</dbReference>
<feature type="compositionally biased region" description="Low complexity" evidence="1">
    <location>
        <begin position="110"/>
        <end position="126"/>
    </location>
</feature>
<evidence type="ECO:0000313" key="3">
    <source>
        <dbReference type="Proteomes" id="UP000004295"/>
    </source>
</evidence>